<reference evidence="2" key="1">
    <citation type="journal article" date="2022" name="Mol. Ecol. Resour.">
        <title>The genomes of chicory, endive, great burdock and yacon provide insights into Asteraceae palaeo-polyploidization history and plant inulin production.</title>
        <authorList>
            <person name="Fan W."/>
            <person name="Wang S."/>
            <person name="Wang H."/>
            <person name="Wang A."/>
            <person name="Jiang F."/>
            <person name="Liu H."/>
            <person name="Zhao H."/>
            <person name="Xu D."/>
            <person name="Zhang Y."/>
        </authorList>
    </citation>
    <scope>NUCLEOTIDE SEQUENCE [LARGE SCALE GENOMIC DNA]</scope>
    <source>
        <strain evidence="2">cv. Punajuju</strain>
    </source>
</reference>
<evidence type="ECO:0000313" key="2">
    <source>
        <dbReference type="Proteomes" id="UP001055811"/>
    </source>
</evidence>
<organism evidence="1 2">
    <name type="scientific">Cichorium intybus</name>
    <name type="common">Chicory</name>
    <dbReference type="NCBI Taxonomy" id="13427"/>
    <lineage>
        <taxon>Eukaryota</taxon>
        <taxon>Viridiplantae</taxon>
        <taxon>Streptophyta</taxon>
        <taxon>Embryophyta</taxon>
        <taxon>Tracheophyta</taxon>
        <taxon>Spermatophyta</taxon>
        <taxon>Magnoliopsida</taxon>
        <taxon>eudicotyledons</taxon>
        <taxon>Gunneridae</taxon>
        <taxon>Pentapetalae</taxon>
        <taxon>asterids</taxon>
        <taxon>campanulids</taxon>
        <taxon>Asterales</taxon>
        <taxon>Asteraceae</taxon>
        <taxon>Cichorioideae</taxon>
        <taxon>Cichorieae</taxon>
        <taxon>Cichoriinae</taxon>
        <taxon>Cichorium</taxon>
    </lineage>
</organism>
<accession>A0ACB8YWR0</accession>
<protein>
    <submittedName>
        <fullName evidence="1">Uncharacterized protein</fullName>
    </submittedName>
</protein>
<name>A0ACB8YWR0_CICIN</name>
<evidence type="ECO:0000313" key="1">
    <source>
        <dbReference type="EMBL" id="KAI3689900.1"/>
    </source>
</evidence>
<reference evidence="1 2" key="2">
    <citation type="journal article" date="2022" name="Mol. Ecol. Resour.">
        <title>The genomes of chicory, endive, great burdock and yacon provide insights into Asteraceae paleo-polyploidization history and plant inulin production.</title>
        <authorList>
            <person name="Fan W."/>
            <person name="Wang S."/>
            <person name="Wang H."/>
            <person name="Wang A."/>
            <person name="Jiang F."/>
            <person name="Liu H."/>
            <person name="Zhao H."/>
            <person name="Xu D."/>
            <person name="Zhang Y."/>
        </authorList>
    </citation>
    <scope>NUCLEOTIDE SEQUENCE [LARGE SCALE GENOMIC DNA]</scope>
    <source>
        <strain evidence="2">cv. Punajuju</strain>
        <tissue evidence="1">Leaves</tissue>
    </source>
</reference>
<comment type="caution">
    <text evidence="1">The sequence shown here is derived from an EMBL/GenBank/DDBJ whole genome shotgun (WGS) entry which is preliminary data.</text>
</comment>
<dbReference type="EMBL" id="CM042017">
    <property type="protein sequence ID" value="KAI3689900.1"/>
    <property type="molecule type" value="Genomic_DNA"/>
</dbReference>
<gene>
    <name evidence="1" type="ORF">L2E82_47870</name>
</gene>
<dbReference type="Proteomes" id="UP001055811">
    <property type="component" value="Linkage Group LG09"/>
</dbReference>
<sequence length="236" mass="27502">MEDKNVNDEGLLRHTLLFADSLKDLRNVKEQLYSAAEHFEDSYYKNDQKQILLESLKDYISKSLTKTIDHLGSVTYKLNNFLDHNLNQVSTTNLRVLCMEQRLRTCHVYANNVGQSQQTVMTQTLKYPKKYILPEGKGYCEQASSKFPPSSVDFSFTKAVSNTRLEKRSRSMSPLRMIKRSESASCVRRSMSPNIRRRSCSLYPQRERAKDTEVYPKKTMNLFKVLLRMYKSKNKA</sequence>
<keyword evidence="2" id="KW-1185">Reference proteome</keyword>
<proteinExistence type="predicted"/>